<evidence type="ECO:0000256" key="5">
    <source>
        <dbReference type="ARBA" id="ARBA00022737"/>
    </source>
</evidence>
<dbReference type="GO" id="GO:0035859">
    <property type="term" value="C:Seh1-associated complex"/>
    <property type="evidence" value="ECO:0007669"/>
    <property type="project" value="TreeGrafter"/>
</dbReference>
<dbReference type="InterPro" id="IPR001680">
    <property type="entry name" value="WD40_rpt"/>
</dbReference>
<keyword evidence="7" id="KW-0539">Nucleus</keyword>
<evidence type="ECO:0000256" key="8">
    <source>
        <dbReference type="PROSITE-ProRule" id="PRU00221"/>
    </source>
</evidence>
<comment type="similarity">
    <text evidence="2">Belongs to the WD repeat SEC13 family.</text>
</comment>
<dbReference type="InterPro" id="IPR015943">
    <property type="entry name" value="WD40/YVTN_repeat-like_dom_sf"/>
</dbReference>
<dbReference type="GO" id="GO:0005198">
    <property type="term" value="F:structural molecule activity"/>
    <property type="evidence" value="ECO:0007669"/>
    <property type="project" value="InterPro"/>
</dbReference>
<dbReference type="OMA" id="CISWNSS"/>
<keyword evidence="5" id="KW-0677">Repeat</keyword>
<dbReference type="InterPro" id="IPR036322">
    <property type="entry name" value="WD40_repeat_dom_sf"/>
</dbReference>
<keyword evidence="10" id="KW-1185">Reference proteome</keyword>
<dbReference type="KEGG" id="acan:ACA1_260060"/>
<dbReference type="SMART" id="SM00320">
    <property type="entry name" value="WD40"/>
    <property type="match status" value="3"/>
</dbReference>
<dbReference type="STRING" id="1257118.L8GF95"/>
<evidence type="ECO:0000256" key="4">
    <source>
        <dbReference type="ARBA" id="ARBA00022574"/>
    </source>
</evidence>
<dbReference type="RefSeq" id="XP_004333655.1">
    <property type="nucleotide sequence ID" value="XM_004333607.1"/>
</dbReference>
<evidence type="ECO:0000313" key="10">
    <source>
        <dbReference type="Proteomes" id="UP000011083"/>
    </source>
</evidence>
<evidence type="ECO:0000256" key="7">
    <source>
        <dbReference type="ARBA" id="ARBA00023242"/>
    </source>
</evidence>
<accession>L8GF95</accession>
<feature type="repeat" description="WD" evidence="8">
    <location>
        <begin position="138"/>
        <end position="170"/>
    </location>
</feature>
<evidence type="ECO:0000256" key="3">
    <source>
        <dbReference type="ARBA" id="ARBA00022448"/>
    </source>
</evidence>
<dbReference type="InterPro" id="IPR020472">
    <property type="entry name" value="WD40_PAC1"/>
</dbReference>
<dbReference type="Pfam" id="PF00400">
    <property type="entry name" value="WD40"/>
    <property type="match status" value="2"/>
</dbReference>
<dbReference type="PANTHER" id="PTHR11024">
    <property type="entry name" value="NUCLEAR PORE COMPLEX PROTEIN SEC13 / SEH1 FAMILY MEMBER"/>
    <property type="match status" value="1"/>
</dbReference>
<feature type="repeat" description="WD" evidence="8">
    <location>
        <begin position="84"/>
        <end position="129"/>
    </location>
</feature>
<keyword evidence="3" id="KW-0813">Transport</keyword>
<reference evidence="9 10" key="1">
    <citation type="journal article" date="2013" name="Genome Biol.">
        <title>Genome of Acanthamoeba castellanii highlights extensive lateral gene transfer and early evolution of tyrosine kinase signaling.</title>
        <authorList>
            <person name="Clarke M."/>
            <person name="Lohan A.J."/>
            <person name="Liu B."/>
            <person name="Lagkouvardos I."/>
            <person name="Roy S."/>
            <person name="Zafar N."/>
            <person name="Bertelli C."/>
            <person name="Schilde C."/>
            <person name="Kianianmomeni A."/>
            <person name="Burglin T.R."/>
            <person name="Frech C."/>
            <person name="Turcotte B."/>
            <person name="Kopec K.O."/>
            <person name="Synnott J.M."/>
            <person name="Choo C."/>
            <person name="Paponov I."/>
            <person name="Finkler A."/>
            <person name="Soon Heng Tan C."/>
            <person name="Hutchins A.P."/>
            <person name="Weinmeier T."/>
            <person name="Rattei T."/>
            <person name="Chu J.S."/>
            <person name="Gimenez G."/>
            <person name="Irimia M."/>
            <person name="Rigden D.J."/>
            <person name="Fitzpatrick D.A."/>
            <person name="Lorenzo-Morales J."/>
            <person name="Bateman A."/>
            <person name="Chiu C.H."/>
            <person name="Tang P."/>
            <person name="Hegemann P."/>
            <person name="Fromm H."/>
            <person name="Raoult D."/>
            <person name="Greub G."/>
            <person name="Miranda-Saavedra D."/>
            <person name="Chen N."/>
            <person name="Nash P."/>
            <person name="Ginger M.L."/>
            <person name="Horn M."/>
            <person name="Schaap P."/>
            <person name="Caler L."/>
            <person name="Loftus B."/>
        </authorList>
    </citation>
    <scope>NUCLEOTIDE SEQUENCE [LARGE SCALE GENOMIC DNA]</scope>
    <source>
        <strain evidence="9 10">Neff</strain>
    </source>
</reference>
<dbReference type="VEuPathDB" id="AmoebaDB:ACA1_260060"/>
<dbReference type="PANTHER" id="PTHR11024:SF3">
    <property type="entry name" value="NUCLEOPORIN SEH1"/>
    <property type="match status" value="1"/>
</dbReference>
<proteinExistence type="inferred from homology"/>
<evidence type="ECO:0000313" key="9">
    <source>
        <dbReference type="EMBL" id="ELR11642.1"/>
    </source>
</evidence>
<organism evidence="9 10">
    <name type="scientific">Acanthamoeba castellanii (strain ATCC 30010 / Neff)</name>
    <dbReference type="NCBI Taxonomy" id="1257118"/>
    <lineage>
        <taxon>Eukaryota</taxon>
        <taxon>Amoebozoa</taxon>
        <taxon>Discosea</taxon>
        <taxon>Longamoebia</taxon>
        <taxon>Centramoebida</taxon>
        <taxon>Acanthamoebidae</taxon>
        <taxon>Acanthamoeba</taxon>
    </lineage>
</organism>
<dbReference type="GO" id="GO:0034198">
    <property type="term" value="P:cellular response to amino acid starvation"/>
    <property type="evidence" value="ECO:0007669"/>
    <property type="project" value="TreeGrafter"/>
</dbReference>
<evidence type="ECO:0000256" key="1">
    <source>
        <dbReference type="ARBA" id="ARBA00004259"/>
    </source>
</evidence>
<dbReference type="Gene3D" id="2.130.10.10">
    <property type="entry name" value="YVTN repeat-like/Quinoprotein amine dehydrogenase"/>
    <property type="match status" value="1"/>
</dbReference>
<dbReference type="PROSITE" id="PS50082">
    <property type="entry name" value="WD_REPEATS_2"/>
    <property type="match status" value="2"/>
</dbReference>
<dbReference type="PROSITE" id="PS50294">
    <property type="entry name" value="WD_REPEATS_REGION"/>
    <property type="match status" value="2"/>
</dbReference>
<evidence type="ECO:0000256" key="6">
    <source>
        <dbReference type="ARBA" id="ARBA00022927"/>
    </source>
</evidence>
<dbReference type="SUPFAM" id="SSF50978">
    <property type="entry name" value="WD40 repeat-like"/>
    <property type="match status" value="1"/>
</dbReference>
<keyword evidence="6" id="KW-0653">Protein transport</keyword>
<dbReference type="GO" id="GO:0031080">
    <property type="term" value="C:nuclear pore outer ring"/>
    <property type="evidence" value="ECO:0007669"/>
    <property type="project" value="TreeGrafter"/>
</dbReference>
<dbReference type="GO" id="GO:1904263">
    <property type="term" value="P:positive regulation of TORC1 signaling"/>
    <property type="evidence" value="ECO:0007669"/>
    <property type="project" value="TreeGrafter"/>
</dbReference>
<comment type="subcellular location">
    <subcellularLocation>
        <location evidence="1">Nucleus envelope</location>
    </subcellularLocation>
</comment>
<protein>
    <submittedName>
        <fullName evidence="9">Sec13like protein</fullName>
    </submittedName>
</protein>
<name>L8GF95_ACACF</name>
<dbReference type="AlphaFoldDB" id="L8GF95"/>
<gene>
    <name evidence="9" type="ORF">ACA1_260060</name>
</gene>
<dbReference type="OrthoDB" id="364224at2759"/>
<dbReference type="InterPro" id="IPR037363">
    <property type="entry name" value="Sec13/Seh1_fam"/>
</dbReference>
<dbReference type="GeneID" id="14912051"/>
<dbReference type="GO" id="GO:0015031">
    <property type="term" value="P:protein transport"/>
    <property type="evidence" value="ECO:0007669"/>
    <property type="project" value="UniProtKB-KW"/>
</dbReference>
<sequence>MGLKLATCSADGFIRIYEAMDIMNLNHWSLTAEFESHKGGSNCISWNSSAFDKPSMAVGSAGDQEVKVWEYNEQQGRWKVAYALSGHAEEVHDVAWAPNLGRTYNLIATGSKDKTVRIWRLPTARSPTQFAPYEEAALKEHKDAVWRVQWNVTGTILASSGDDGNVCLWKANFKGQWQLLSMVGGDDDDAEPTFISAKQDD</sequence>
<dbReference type="Proteomes" id="UP000011083">
    <property type="component" value="Unassembled WGS sequence"/>
</dbReference>
<evidence type="ECO:0000256" key="2">
    <source>
        <dbReference type="ARBA" id="ARBA00010102"/>
    </source>
</evidence>
<dbReference type="PRINTS" id="PR00320">
    <property type="entry name" value="GPROTEINBRPT"/>
</dbReference>
<dbReference type="EMBL" id="KB008148">
    <property type="protein sequence ID" value="ELR11642.1"/>
    <property type="molecule type" value="Genomic_DNA"/>
</dbReference>
<keyword evidence="4 8" id="KW-0853">WD repeat</keyword>